<feature type="domain" description="Glycosyl transferase CAP10" evidence="6">
    <location>
        <begin position="177"/>
        <end position="469"/>
    </location>
</feature>
<dbReference type="PANTHER" id="PTHR12203">
    <property type="entry name" value="KDEL LYS-ASP-GLU-LEU CONTAINING - RELATED"/>
    <property type="match status" value="1"/>
</dbReference>
<dbReference type="EMBL" id="JBGBPQ010000013">
    <property type="protein sequence ID" value="KAL1512259.1"/>
    <property type="molecule type" value="Genomic_DNA"/>
</dbReference>
<evidence type="ECO:0000256" key="5">
    <source>
        <dbReference type="SAM" id="SignalP"/>
    </source>
</evidence>
<evidence type="ECO:0000256" key="3">
    <source>
        <dbReference type="SAM" id="Coils"/>
    </source>
</evidence>
<evidence type="ECO:0000256" key="2">
    <source>
        <dbReference type="ARBA" id="ARBA00022679"/>
    </source>
</evidence>
<evidence type="ECO:0000256" key="4">
    <source>
        <dbReference type="SAM" id="MobiDB-lite"/>
    </source>
</evidence>
<keyword evidence="8" id="KW-1185">Reference proteome</keyword>
<dbReference type="AlphaFoldDB" id="A0AB34J4E6"/>
<dbReference type="Pfam" id="PF05686">
    <property type="entry name" value="Glyco_transf_90"/>
    <property type="match status" value="1"/>
</dbReference>
<name>A0AB34J4E6_PRYPA</name>
<evidence type="ECO:0000256" key="1">
    <source>
        <dbReference type="ARBA" id="ARBA00010118"/>
    </source>
</evidence>
<protein>
    <recommendedName>
        <fullName evidence="6">Glycosyl transferase CAP10 domain-containing protein</fullName>
    </recommendedName>
</protein>
<dbReference type="InterPro" id="IPR006598">
    <property type="entry name" value="CAP10"/>
</dbReference>
<feature type="compositionally biased region" description="Basic and acidic residues" evidence="4">
    <location>
        <begin position="572"/>
        <end position="582"/>
    </location>
</feature>
<evidence type="ECO:0000259" key="6">
    <source>
        <dbReference type="SMART" id="SM00672"/>
    </source>
</evidence>
<feature type="signal peptide" evidence="5">
    <location>
        <begin position="1"/>
        <end position="29"/>
    </location>
</feature>
<keyword evidence="5" id="KW-0732">Signal</keyword>
<dbReference type="Proteomes" id="UP001515480">
    <property type="component" value="Unassembled WGS sequence"/>
</dbReference>
<feature type="region of interest" description="Disordered" evidence="4">
    <location>
        <begin position="561"/>
        <end position="595"/>
    </location>
</feature>
<organism evidence="7 8">
    <name type="scientific">Prymnesium parvum</name>
    <name type="common">Toxic golden alga</name>
    <dbReference type="NCBI Taxonomy" id="97485"/>
    <lineage>
        <taxon>Eukaryota</taxon>
        <taxon>Haptista</taxon>
        <taxon>Haptophyta</taxon>
        <taxon>Prymnesiophyceae</taxon>
        <taxon>Prymnesiales</taxon>
        <taxon>Prymnesiaceae</taxon>
        <taxon>Prymnesium</taxon>
    </lineage>
</organism>
<keyword evidence="2" id="KW-0808">Transferase</keyword>
<evidence type="ECO:0000313" key="8">
    <source>
        <dbReference type="Proteomes" id="UP001515480"/>
    </source>
</evidence>
<dbReference type="SMART" id="SM00672">
    <property type="entry name" value="CAP10"/>
    <property type="match status" value="1"/>
</dbReference>
<dbReference type="PANTHER" id="PTHR12203:SF35">
    <property type="entry name" value="PROTEIN O-GLUCOSYLTRANSFERASE 1"/>
    <property type="match status" value="1"/>
</dbReference>
<proteinExistence type="inferred from homology"/>
<keyword evidence="3" id="KW-0175">Coiled coil</keyword>
<comment type="caution">
    <text evidence="7">The sequence shown here is derived from an EMBL/GenBank/DDBJ whole genome shotgun (WGS) entry which is preliminary data.</text>
</comment>
<sequence>MASRRAASVFFAAGLLLLAWLWYPDTSRCQACDAELAGLRLELVRLRQQTTAELARLQAQRRPSCPLCPRCAAHAREAGGAPSLATTAAAPAPPPRQPWYWTDIIMDSLRPVEKLNGGITMDGLRLAEQKCKISTWCHRAQVIDGRLFITDVRAIFFDRHYAMARVMPILLAMKRFKVPDIDAVFSGTDYPIMEIPRDSAHMRRLYGPSRAIPPVFSPTANTVTLDLPWPDFSFFPPLANPACGKRCTHPLKTPRWQIAHPELLAIGRKVAFEDKIDRAVFTGNMKTSPNRQMIMRQAEQHPELIFANEIYIKTSPPSCFDIGEPNVTQGGVLVKRCGLSFEELCKYKYLLNVGSNGYANKLKYLFLCGSVVIWESALSSTVALHRAHVRKDSLNHEFFERHFVPGIHYAPVDTVDEIPDTIRRLQADPTFAKRIALAGQAQMATMDVDEVAHYCYRMLKAYATLQKFKPKRDPRSWEAPHGPARQTQVNCEDDLIRHYDRGSMLKDLYLQQDNSSCLRPPQPGATLSAPGWGGAYNGTHPPCLASHDLSAKEEVGVCDPGTPQFKASGRLDGPDWDSKEAYKGGATPDWSAPDPAITGKAARVIPYAQA</sequence>
<reference evidence="7 8" key="1">
    <citation type="journal article" date="2024" name="Science">
        <title>Giant polyketide synthase enzymes in the biosynthesis of giant marine polyether toxins.</title>
        <authorList>
            <person name="Fallon T.R."/>
            <person name="Shende V.V."/>
            <person name="Wierzbicki I.H."/>
            <person name="Pendleton A.L."/>
            <person name="Watervoot N.F."/>
            <person name="Auber R.P."/>
            <person name="Gonzalez D.J."/>
            <person name="Wisecaver J.H."/>
            <person name="Moore B.S."/>
        </authorList>
    </citation>
    <scope>NUCLEOTIDE SEQUENCE [LARGE SCALE GENOMIC DNA]</scope>
    <source>
        <strain evidence="7 8">12B1</strain>
    </source>
</reference>
<gene>
    <name evidence="7" type="ORF">AB1Y20_005521</name>
</gene>
<feature type="chain" id="PRO_5044339076" description="Glycosyl transferase CAP10 domain-containing protein" evidence="5">
    <location>
        <begin position="30"/>
        <end position="610"/>
    </location>
</feature>
<accession>A0AB34J4E6</accession>
<dbReference type="InterPro" id="IPR051091">
    <property type="entry name" value="O-Glucosyltr/Glycosyltrsf_90"/>
</dbReference>
<evidence type="ECO:0000313" key="7">
    <source>
        <dbReference type="EMBL" id="KAL1512259.1"/>
    </source>
</evidence>
<dbReference type="GO" id="GO:0016740">
    <property type="term" value="F:transferase activity"/>
    <property type="evidence" value="ECO:0007669"/>
    <property type="project" value="UniProtKB-KW"/>
</dbReference>
<comment type="similarity">
    <text evidence="1">Belongs to the glycosyltransferase 90 family.</text>
</comment>
<feature type="coiled-coil region" evidence="3">
    <location>
        <begin position="29"/>
        <end position="60"/>
    </location>
</feature>